<keyword evidence="5" id="KW-1185">Reference proteome</keyword>
<dbReference type="GO" id="GO:0016020">
    <property type="term" value="C:membrane"/>
    <property type="evidence" value="ECO:0007669"/>
    <property type="project" value="InterPro"/>
</dbReference>
<dbReference type="Gene3D" id="1.20.1170.10">
    <property type="match status" value="1"/>
</dbReference>
<evidence type="ECO:0000256" key="1">
    <source>
        <dbReference type="SAM" id="Coils"/>
    </source>
</evidence>
<dbReference type="InterPro" id="IPR052785">
    <property type="entry name" value="Enterotoxin_cmpnt"/>
</dbReference>
<feature type="transmembrane region" description="Helical" evidence="2">
    <location>
        <begin position="244"/>
        <end position="270"/>
    </location>
</feature>
<proteinExistence type="predicted"/>
<gene>
    <name evidence="4" type="ORF">ERL59_13350</name>
</gene>
<comment type="caution">
    <text evidence="4">The sequence shown here is derived from an EMBL/GenBank/DDBJ whole genome shotgun (WGS) entry which is preliminary data.</text>
</comment>
<dbReference type="Pfam" id="PF05791">
    <property type="entry name" value="Bacillus_HBL"/>
    <property type="match status" value="1"/>
</dbReference>
<dbReference type="PANTHER" id="PTHR38443">
    <property type="match status" value="1"/>
</dbReference>
<dbReference type="SUPFAM" id="SSF58100">
    <property type="entry name" value="Bacterial hemolysins"/>
    <property type="match status" value="1"/>
</dbReference>
<dbReference type="RefSeq" id="WP_160646747.1">
    <property type="nucleotide sequence ID" value="NZ_SIJB01000028.1"/>
</dbReference>
<evidence type="ECO:0000313" key="5">
    <source>
        <dbReference type="Proteomes" id="UP000448943"/>
    </source>
</evidence>
<evidence type="ECO:0000256" key="3">
    <source>
        <dbReference type="SAM" id="SignalP"/>
    </source>
</evidence>
<feature type="signal peptide" evidence="3">
    <location>
        <begin position="1"/>
        <end position="30"/>
    </location>
</feature>
<evidence type="ECO:0000313" key="4">
    <source>
        <dbReference type="EMBL" id="NBI29944.1"/>
    </source>
</evidence>
<protein>
    <submittedName>
        <fullName evidence="4">Uncharacterized protein</fullName>
    </submittedName>
</protein>
<keyword evidence="2" id="KW-0472">Membrane</keyword>
<keyword evidence="2" id="KW-1133">Transmembrane helix</keyword>
<feature type="chain" id="PRO_5026963736" evidence="3">
    <location>
        <begin position="31"/>
        <end position="383"/>
    </location>
</feature>
<dbReference type="Proteomes" id="UP000448943">
    <property type="component" value="Unassembled WGS sequence"/>
</dbReference>
<dbReference type="PANTHER" id="PTHR38443:SF2">
    <property type="entry name" value="NON-HEMOLYTIC ENTEROTOXIN LYTIC COMPONENT L1"/>
    <property type="match status" value="1"/>
</dbReference>
<keyword evidence="2" id="KW-0812">Transmembrane</keyword>
<dbReference type="InterPro" id="IPR008414">
    <property type="entry name" value="HBL"/>
</dbReference>
<evidence type="ECO:0000256" key="2">
    <source>
        <dbReference type="SAM" id="Phobius"/>
    </source>
</evidence>
<sequence>MNKFTKKMICFLLAIIVVFSTIGPNLTVSANEQVQVLPDFENLQRGLEKSATNFLVVEAYAMSAQQNTRIVFDKMQEIALNVGVLTDLQVHLSDINTAALHWLDVVKPKMQTVTQDVISWTNTYEAFSDPLIETANANDMDNFQYGLNLLKQRAEGYQKNAIDIHGLLIDYRDTLSSIVSNLQTDFNKIEAAVDGETGLVAELNREIERLNTRLSEINMQISNIAFGAAGSITLAIVGAKVATVFPLAGGAMILIGVVALTGLTATIIALNVERDKVMDDIAQKTKDLAQTEYEMTIFTNIKDDVVVLHANSDRAKHSTEGLKKYWYDVHEKIGAVITTIDEGQWDNLFWVVPQLEDTAKAAMQLNDFAKHIQLGYDYAEINL</sequence>
<keyword evidence="3" id="KW-0732">Signal</keyword>
<organism evidence="4 5">
    <name type="scientific">Chengkuizengella marina</name>
    <dbReference type="NCBI Taxonomy" id="2507566"/>
    <lineage>
        <taxon>Bacteria</taxon>
        <taxon>Bacillati</taxon>
        <taxon>Bacillota</taxon>
        <taxon>Bacilli</taxon>
        <taxon>Bacillales</taxon>
        <taxon>Paenibacillaceae</taxon>
        <taxon>Chengkuizengella</taxon>
    </lineage>
</organism>
<dbReference type="EMBL" id="SIJB01000028">
    <property type="protein sequence ID" value="NBI29944.1"/>
    <property type="molecule type" value="Genomic_DNA"/>
</dbReference>
<reference evidence="4 5" key="1">
    <citation type="submission" date="2019-01" db="EMBL/GenBank/DDBJ databases">
        <title>Chengkuizengella sp. nov., isolated from deep-sea sediment of East Pacific Ocean.</title>
        <authorList>
            <person name="Yang J."/>
            <person name="Lai Q."/>
            <person name="Shao Z."/>
        </authorList>
    </citation>
    <scope>NUCLEOTIDE SEQUENCE [LARGE SCALE GENOMIC DNA]</scope>
    <source>
        <strain evidence="4 5">YPA3-1-1</strain>
    </source>
</reference>
<accession>A0A6N9Q5N3</accession>
<dbReference type="AlphaFoldDB" id="A0A6N9Q5N3"/>
<name>A0A6N9Q5N3_9BACL</name>
<keyword evidence="1" id="KW-0175">Coiled coil</keyword>
<dbReference type="OrthoDB" id="2925033at2"/>
<feature type="coiled-coil region" evidence="1">
    <location>
        <begin position="193"/>
        <end position="220"/>
    </location>
</feature>